<evidence type="ECO:0000256" key="4">
    <source>
        <dbReference type="ARBA" id="ARBA00022448"/>
    </source>
</evidence>
<dbReference type="CDD" id="cd08544">
    <property type="entry name" value="Reeler"/>
    <property type="match status" value="1"/>
</dbReference>
<reference evidence="15 16" key="1">
    <citation type="journal article" date="2018" name="J. Allergy Clin. Immunol.">
        <title>High-quality assembly of Dermatophagoides pteronyssinus genome and transcriptome reveals a wide range of novel allergens.</title>
        <authorList>
            <person name="Liu X.Y."/>
            <person name="Yang K.Y."/>
            <person name="Wang M.Q."/>
            <person name="Kwok J.S."/>
            <person name="Zeng X."/>
            <person name="Yang Z."/>
            <person name="Xiao X.J."/>
            <person name="Lau C.P."/>
            <person name="Li Y."/>
            <person name="Huang Z.M."/>
            <person name="Ba J.G."/>
            <person name="Yim A.K."/>
            <person name="Ouyang C.Y."/>
            <person name="Ngai S.M."/>
            <person name="Chan T.F."/>
            <person name="Leung E.L."/>
            <person name="Liu L."/>
            <person name="Liu Z.G."/>
            <person name="Tsui S.K."/>
        </authorList>
    </citation>
    <scope>NUCLEOTIDE SEQUENCE [LARGE SCALE GENOMIC DNA]</scope>
    <source>
        <strain evidence="15">Derp</strain>
    </source>
</reference>
<feature type="transmembrane region" description="Helical" evidence="11">
    <location>
        <begin position="692"/>
        <end position="717"/>
    </location>
</feature>
<feature type="transmembrane region" description="Helical" evidence="11">
    <location>
        <begin position="41"/>
        <end position="62"/>
    </location>
</feature>
<name>A0ABQ8JK68_DERPT</name>
<evidence type="ECO:0000313" key="16">
    <source>
        <dbReference type="Proteomes" id="UP000887458"/>
    </source>
</evidence>
<feature type="domain" description="DOMON" evidence="12">
    <location>
        <begin position="326"/>
        <end position="454"/>
    </location>
</feature>
<evidence type="ECO:0000256" key="5">
    <source>
        <dbReference type="ARBA" id="ARBA00022692"/>
    </source>
</evidence>
<evidence type="ECO:0000256" key="7">
    <source>
        <dbReference type="ARBA" id="ARBA00022989"/>
    </source>
</evidence>
<evidence type="ECO:0000256" key="10">
    <source>
        <dbReference type="ARBA" id="ARBA00023180"/>
    </source>
</evidence>
<dbReference type="PROSITE" id="PS51019">
    <property type="entry name" value="REELIN"/>
    <property type="match status" value="1"/>
</dbReference>
<feature type="transmembrane region" description="Helical" evidence="11">
    <location>
        <begin position="497"/>
        <end position="520"/>
    </location>
</feature>
<dbReference type="InterPro" id="IPR042307">
    <property type="entry name" value="Reeler_sf"/>
</dbReference>
<keyword evidence="7 11" id="KW-1133">Transmembrane helix</keyword>
<feature type="transmembrane region" description="Helical" evidence="11">
    <location>
        <begin position="635"/>
        <end position="657"/>
    </location>
</feature>
<accession>A0ABQ8JK68</accession>
<proteinExistence type="inferred from homology"/>
<comment type="cofactor">
    <cofactor evidence="1">
        <name>heme b</name>
        <dbReference type="ChEBI" id="CHEBI:60344"/>
    </cofactor>
</comment>
<evidence type="ECO:0000313" key="15">
    <source>
        <dbReference type="EMBL" id="KAH9422954.1"/>
    </source>
</evidence>
<comment type="similarity">
    <text evidence="3">Belongs to the FRRS1 family.</text>
</comment>
<evidence type="ECO:0000259" key="14">
    <source>
        <dbReference type="PROSITE" id="PS51019"/>
    </source>
</evidence>
<keyword evidence="8" id="KW-0408">Iron</keyword>
<reference evidence="15 16" key="2">
    <citation type="journal article" date="2022" name="Mol. Biol. Evol.">
        <title>Comparative Genomics Reveals Insights into the Divergent Evolution of Astigmatic Mites and Household Pest Adaptations.</title>
        <authorList>
            <person name="Xiong Q."/>
            <person name="Wan A.T."/>
            <person name="Liu X."/>
            <person name="Fung C.S."/>
            <person name="Xiao X."/>
            <person name="Malainual N."/>
            <person name="Hou J."/>
            <person name="Wang L."/>
            <person name="Wang M."/>
            <person name="Yang K.Y."/>
            <person name="Cui Y."/>
            <person name="Leung E.L."/>
            <person name="Nong W."/>
            <person name="Shin S.K."/>
            <person name="Au S.W."/>
            <person name="Jeong K.Y."/>
            <person name="Chew F.T."/>
            <person name="Hui J.H."/>
            <person name="Leung T.F."/>
            <person name="Tungtrongchitr A."/>
            <person name="Zhong N."/>
            <person name="Liu Z."/>
            <person name="Tsui S.K."/>
        </authorList>
    </citation>
    <scope>NUCLEOTIDE SEQUENCE [LARGE SCALE GENOMIC DNA]</scope>
    <source>
        <strain evidence="15">Derp</strain>
    </source>
</reference>
<dbReference type="PROSITE" id="PS50939">
    <property type="entry name" value="CYTOCHROME_B561"/>
    <property type="match status" value="1"/>
</dbReference>
<keyword evidence="9 11" id="KW-0472">Membrane</keyword>
<evidence type="ECO:0000256" key="3">
    <source>
        <dbReference type="ARBA" id="ARBA00009195"/>
    </source>
</evidence>
<dbReference type="PANTHER" id="PTHR45828:SF36">
    <property type="entry name" value="REELIN DOMAIN-CONTAINING PROTEIN"/>
    <property type="match status" value="1"/>
</dbReference>
<feature type="domain" description="Reelin" evidence="14">
    <location>
        <begin position="48"/>
        <end position="227"/>
    </location>
</feature>
<dbReference type="InterPro" id="IPR005018">
    <property type="entry name" value="DOMON_domain"/>
</dbReference>
<feature type="transmembrane region" description="Helical" evidence="11">
    <location>
        <begin position="567"/>
        <end position="589"/>
    </location>
</feature>
<evidence type="ECO:0000259" key="13">
    <source>
        <dbReference type="PROSITE" id="PS50939"/>
    </source>
</evidence>
<protein>
    <submittedName>
        <fullName evidence="15">DOMON domain-containing protein frrs1L</fullName>
    </submittedName>
</protein>
<dbReference type="EMBL" id="NJHN03000034">
    <property type="protein sequence ID" value="KAH9422954.1"/>
    <property type="molecule type" value="Genomic_DNA"/>
</dbReference>
<comment type="caution">
    <text evidence="15">The sequence shown here is derived from an EMBL/GenBank/DDBJ whole genome shotgun (WGS) entry which is preliminary data.</text>
</comment>
<sequence length="718" mass="81799">MIEFDTNTFIRSVKIVLQLFRFHLLRHRLMYHYSSSHSRMFISYLLLLIYMMMTTVTIIDAYSNGAPNGEACRTLYPGHGVDKQYGRSSYRINASNRFNDSKIVVTLYSPSDTFLGFIMQARLHSDREMLVNGQFSSNEHAQALDCLGGYQNTLTHTNSFPKYKIETVWTPPKNFISDIVFRVTVVQSKNVFWTAIDSDMIELSPNPLGVQYNPNSLNAFNIPNDSPQIPSGFVVNKDSDHHHRRSPYHVALSSSAITPPSPFLTVSHQPLVQNSPKHDPSHSTHDLIYYLDYNVCSRKLCFGLPHGCLRRRNCIILMTAGFVLYTDSVVEFEIIADHKSAMTSKRAVTFGSTSPIMSTSAYYSMALSHDKTMGNDSVTDCILSNGRPQILNSINVGKSNEELSESEFHGVTVMNATYNNGILFCKWRKRRRFTLRGTRYDLRDDKYHIMLAFGRLSPFSNFHRKEPHFDKIVSDSMVDFRMTGSISAYSKMFLIKFHAFFMIVAWVGFASIGIITARYLKPLWLSHSLFGVRIWFAIHRSSMLAALIFVCIGAICIFLHVDGFTIGFHQILGMIAILCAVLNPIGAVFRPECESSKRWIFNWIHWLIGNIGYVCAIGALFMAFQLNSIHLSTPYLWSIAFYLFFNLTVHSLLQLYFCNCHHTKESSDISDGSLPSTSNTNQRIDSLADTSFLRYFFILYISVILIFVITIISIILIN</sequence>
<gene>
    <name evidence="15" type="primary">FRRS1_2</name>
    <name evidence="15" type="ORF">DERP_007545</name>
</gene>
<keyword evidence="5 11" id="KW-0812">Transmembrane</keyword>
<evidence type="ECO:0000256" key="9">
    <source>
        <dbReference type="ARBA" id="ARBA00023136"/>
    </source>
</evidence>
<dbReference type="InterPro" id="IPR051237">
    <property type="entry name" value="Ferric-chelate_Red/DefProt"/>
</dbReference>
<feature type="domain" description="Cytochrome b561" evidence="13">
    <location>
        <begin position="462"/>
        <end position="659"/>
    </location>
</feature>
<evidence type="ECO:0000256" key="1">
    <source>
        <dbReference type="ARBA" id="ARBA00001970"/>
    </source>
</evidence>
<dbReference type="PROSITE" id="PS50836">
    <property type="entry name" value="DOMON"/>
    <property type="match status" value="1"/>
</dbReference>
<evidence type="ECO:0000256" key="6">
    <source>
        <dbReference type="ARBA" id="ARBA00022982"/>
    </source>
</evidence>
<keyword evidence="10" id="KW-0325">Glycoprotein</keyword>
<keyword evidence="4" id="KW-0813">Transport</keyword>
<dbReference type="InterPro" id="IPR002861">
    <property type="entry name" value="Reeler_dom"/>
</dbReference>
<dbReference type="Gene3D" id="1.20.120.1770">
    <property type="match status" value="1"/>
</dbReference>
<dbReference type="Pfam" id="PF02014">
    <property type="entry name" value="Reeler"/>
    <property type="match status" value="1"/>
</dbReference>
<dbReference type="CDD" id="cd08760">
    <property type="entry name" value="Cyt_b561_FRRS1_like"/>
    <property type="match status" value="1"/>
</dbReference>
<keyword evidence="6" id="KW-0249">Electron transport</keyword>
<evidence type="ECO:0000256" key="11">
    <source>
        <dbReference type="SAM" id="Phobius"/>
    </source>
</evidence>
<dbReference type="SMART" id="SM00665">
    <property type="entry name" value="B561"/>
    <property type="match status" value="1"/>
</dbReference>
<dbReference type="InterPro" id="IPR006593">
    <property type="entry name" value="Cyt_b561/ferric_Rdtase_TM"/>
</dbReference>
<dbReference type="Gene3D" id="2.60.40.4060">
    <property type="entry name" value="Reeler domain"/>
    <property type="match status" value="1"/>
</dbReference>
<comment type="subcellular location">
    <subcellularLocation>
        <location evidence="2">Membrane</location>
        <topology evidence="2">Multi-pass membrane protein</topology>
    </subcellularLocation>
</comment>
<dbReference type="Proteomes" id="UP000887458">
    <property type="component" value="Unassembled WGS sequence"/>
</dbReference>
<evidence type="ECO:0000259" key="12">
    <source>
        <dbReference type="PROSITE" id="PS50836"/>
    </source>
</evidence>
<feature type="transmembrane region" description="Helical" evidence="11">
    <location>
        <begin position="601"/>
        <end position="623"/>
    </location>
</feature>
<keyword evidence="16" id="KW-1185">Reference proteome</keyword>
<feature type="transmembrane region" description="Helical" evidence="11">
    <location>
        <begin position="541"/>
        <end position="561"/>
    </location>
</feature>
<evidence type="ECO:0000256" key="2">
    <source>
        <dbReference type="ARBA" id="ARBA00004141"/>
    </source>
</evidence>
<evidence type="ECO:0000256" key="8">
    <source>
        <dbReference type="ARBA" id="ARBA00023004"/>
    </source>
</evidence>
<organism evidence="15 16">
    <name type="scientific">Dermatophagoides pteronyssinus</name>
    <name type="common">European house dust mite</name>
    <dbReference type="NCBI Taxonomy" id="6956"/>
    <lineage>
        <taxon>Eukaryota</taxon>
        <taxon>Metazoa</taxon>
        <taxon>Ecdysozoa</taxon>
        <taxon>Arthropoda</taxon>
        <taxon>Chelicerata</taxon>
        <taxon>Arachnida</taxon>
        <taxon>Acari</taxon>
        <taxon>Acariformes</taxon>
        <taxon>Sarcoptiformes</taxon>
        <taxon>Astigmata</taxon>
        <taxon>Psoroptidia</taxon>
        <taxon>Analgoidea</taxon>
        <taxon>Pyroglyphidae</taxon>
        <taxon>Dermatophagoidinae</taxon>
        <taxon>Dermatophagoides</taxon>
    </lineage>
</organism>
<dbReference type="PANTHER" id="PTHR45828">
    <property type="entry name" value="CYTOCHROME B561/FERRIC REDUCTASE TRANSMEMBRANE"/>
    <property type="match status" value="1"/>
</dbReference>